<keyword evidence="1" id="KW-0812">Transmembrane</keyword>
<sequence length="278" mass="30589">MTDAELPNEQQPPISHLLLDFVKTRFWSLIGFALIVVGVLLYLGVDPSIPRYWTIFGAAFIASGLPAGFAVGTKVTSWLHNPREIWLVDLDARQVDGAIFRLSLDEFRDLQVTDEDGNPDVDYDLTELTPNLYVGKQLDQEEGTVVGTWRGTLDDVELARSLAAVRRCRGELQDKAQRGFAIETAAPAIVSNALRGEIDSLMKTIEAGTLPDEGDAVTDAIEERLDDLGFDDHLGAIVDDLESDPETEPDDSTGEFDIDLDLEEIENQKESGGDPDGW</sequence>
<protein>
    <recommendedName>
        <fullName evidence="2">DUF8125 domain-containing protein</fullName>
    </recommendedName>
</protein>
<reference evidence="4" key="1">
    <citation type="submission" date="2013-11" db="EMBL/GenBank/DDBJ databases">
        <authorList>
            <person name="Hoang H.T."/>
            <person name="Killian M.L."/>
            <person name="Madson D.M."/>
            <person name="Arruda P.H.E."/>
            <person name="Sun D."/>
            <person name="Schwartz K.J."/>
            <person name="Yoon K."/>
        </authorList>
    </citation>
    <scope>NUCLEOTIDE SEQUENCE [LARGE SCALE GENOMIC DNA]</scope>
    <source>
        <strain evidence="4">CDK2</strain>
    </source>
</reference>
<dbReference type="EMBL" id="LGUC01000001">
    <property type="protein sequence ID" value="KPN31508.1"/>
    <property type="molecule type" value="Genomic_DNA"/>
</dbReference>
<feature type="domain" description="DUF8125" evidence="2">
    <location>
        <begin position="157"/>
        <end position="234"/>
    </location>
</feature>
<feature type="transmembrane region" description="Helical" evidence="1">
    <location>
        <begin position="52"/>
        <end position="72"/>
    </location>
</feature>
<comment type="caution">
    <text evidence="3">The sequence shown here is derived from an EMBL/GenBank/DDBJ whole genome shotgun (WGS) entry which is preliminary data.</text>
</comment>
<dbReference type="InterPro" id="IPR058438">
    <property type="entry name" value="DUF8125"/>
</dbReference>
<dbReference type="STRING" id="699431.SY89_02255"/>
<feature type="transmembrane region" description="Helical" evidence="1">
    <location>
        <begin position="26"/>
        <end position="45"/>
    </location>
</feature>
<organism evidence="3 4">
    <name type="scientific">Halolamina pelagica</name>
    <dbReference type="NCBI Taxonomy" id="699431"/>
    <lineage>
        <taxon>Archaea</taxon>
        <taxon>Methanobacteriati</taxon>
        <taxon>Methanobacteriota</taxon>
        <taxon>Stenosarchaea group</taxon>
        <taxon>Halobacteria</taxon>
        <taxon>Halobacteriales</taxon>
        <taxon>Haloferacaceae</taxon>
    </lineage>
</organism>
<evidence type="ECO:0000313" key="3">
    <source>
        <dbReference type="EMBL" id="KPN31508.1"/>
    </source>
</evidence>
<dbReference type="Proteomes" id="UP000050535">
    <property type="component" value="Unassembled WGS sequence"/>
</dbReference>
<dbReference type="RefSeq" id="WP_054584089.1">
    <property type="nucleotide sequence ID" value="NZ_LGUC01000001.1"/>
</dbReference>
<evidence type="ECO:0000259" key="2">
    <source>
        <dbReference type="Pfam" id="PF26447"/>
    </source>
</evidence>
<keyword evidence="1" id="KW-0472">Membrane</keyword>
<keyword evidence="4" id="KW-1185">Reference proteome</keyword>
<dbReference type="Pfam" id="PF26447">
    <property type="entry name" value="DUF8126"/>
    <property type="match status" value="1"/>
</dbReference>
<proteinExistence type="predicted"/>
<keyword evidence="1" id="KW-1133">Transmembrane helix</keyword>
<dbReference type="Pfam" id="PF26446">
    <property type="entry name" value="DUF8125"/>
    <property type="match status" value="1"/>
</dbReference>
<dbReference type="OrthoDB" id="320276at2157"/>
<evidence type="ECO:0000313" key="4">
    <source>
        <dbReference type="Proteomes" id="UP000050535"/>
    </source>
</evidence>
<evidence type="ECO:0000256" key="1">
    <source>
        <dbReference type="SAM" id="Phobius"/>
    </source>
</evidence>
<gene>
    <name evidence="3" type="ORF">SY89_02255</name>
</gene>
<dbReference type="InterPro" id="IPR058439">
    <property type="entry name" value="DUF8126"/>
</dbReference>
<name>A0A0P7GQN4_9EURY</name>
<accession>A0A0P7GQN4</accession>
<dbReference type="AlphaFoldDB" id="A0A0P7GQN4"/>